<evidence type="ECO:0000256" key="2">
    <source>
        <dbReference type="ARBA" id="ARBA00005673"/>
    </source>
</evidence>
<dbReference type="Proteomes" id="UP000092124">
    <property type="component" value="Unassembled WGS sequence"/>
</dbReference>
<dbReference type="InterPro" id="IPR019572">
    <property type="entry name" value="UBA_E1_SCCH"/>
</dbReference>
<gene>
    <name evidence="4" type="ORF">A6R68_09527</name>
</gene>
<evidence type="ECO:0000313" key="4">
    <source>
        <dbReference type="EMBL" id="OBS59349.1"/>
    </source>
</evidence>
<protein>
    <recommendedName>
        <fullName evidence="3">Ubiquitin-activating enzyme SCCH domain-containing protein</fullName>
    </recommendedName>
</protein>
<reference evidence="4 5" key="1">
    <citation type="submission" date="2016-06" db="EMBL/GenBank/DDBJ databases">
        <title>The Draft Genome Sequence and Annotation of the Desert Woodrat Neotoma lepida.</title>
        <authorList>
            <person name="Campbell M."/>
            <person name="Oakeson K.F."/>
            <person name="Yandell M."/>
            <person name="Halpert J.R."/>
            <person name="Dearing D."/>
        </authorList>
    </citation>
    <scope>NUCLEOTIDE SEQUENCE [LARGE SCALE GENOMIC DNA]</scope>
    <source>
        <strain evidence="4">417</strain>
        <tissue evidence="4">Liver</tissue>
    </source>
</reference>
<organism evidence="4 5">
    <name type="scientific">Neotoma lepida</name>
    <name type="common">Desert woodrat</name>
    <dbReference type="NCBI Taxonomy" id="56216"/>
    <lineage>
        <taxon>Eukaryota</taxon>
        <taxon>Metazoa</taxon>
        <taxon>Chordata</taxon>
        <taxon>Craniata</taxon>
        <taxon>Vertebrata</taxon>
        <taxon>Euteleostomi</taxon>
        <taxon>Mammalia</taxon>
        <taxon>Eutheria</taxon>
        <taxon>Euarchontoglires</taxon>
        <taxon>Glires</taxon>
        <taxon>Rodentia</taxon>
        <taxon>Myomorpha</taxon>
        <taxon>Muroidea</taxon>
        <taxon>Cricetidae</taxon>
        <taxon>Neotominae</taxon>
        <taxon>Neotoma</taxon>
    </lineage>
</organism>
<name>A0A1A6G0I0_NEOLE</name>
<dbReference type="Gene3D" id="1.10.10.2660">
    <property type="entry name" value="Ubiquitin-activating enzyme E1, SCCH domain"/>
    <property type="match status" value="1"/>
</dbReference>
<dbReference type="InterPro" id="IPR042063">
    <property type="entry name" value="Ubi_acti_E1_SCCH"/>
</dbReference>
<comment type="similarity">
    <text evidence="2">Belongs to the ubiquitin-activating E1 family.</text>
</comment>
<comment type="caution">
    <text evidence="4">The sequence shown here is derived from an EMBL/GenBank/DDBJ whole genome shotgun (WGS) entry which is preliminary data.</text>
</comment>
<proteinExistence type="inferred from homology"/>
<dbReference type="OrthoDB" id="10252231at2759"/>
<dbReference type="AlphaFoldDB" id="A0A1A6G0I0"/>
<dbReference type="STRING" id="56216.A0A1A6G0I0"/>
<evidence type="ECO:0000259" key="3">
    <source>
        <dbReference type="Pfam" id="PF10585"/>
    </source>
</evidence>
<dbReference type="SUPFAM" id="SSF69572">
    <property type="entry name" value="Activating enzymes of the ubiquitin-like proteins"/>
    <property type="match status" value="1"/>
</dbReference>
<accession>A0A1A6G0I0</accession>
<evidence type="ECO:0000313" key="5">
    <source>
        <dbReference type="Proteomes" id="UP000092124"/>
    </source>
</evidence>
<keyword evidence="5" id="KW-1185">Reference proteome</keyword>
<comment type="pathway">
    <text evidence="1">Protein modification; protein ubiquitination.</text>
</comment>
<dbReference type="Pfam" id="PF10585">
    <property type="entry name" value="UBA_E1_SCCH"/>
    <property type="match status" value="1"/>
</dbReference>
<sequence>MSLKGFKQSAENVNQYLTDSKFMEWTLQLAGTQPLEVLVAVQHSLVLQKAQTWSDCVACAYKHWHIKFSDHIQQLLKNFSPDQVI</sequence>
<dbReference type="GO" id="GO:0008641">
    <property type="term" value="F:ubiquitin-like modifier activating enzyme activity"/>
    <property type="evidence" value="ECO:0007669"/>
    <property type="project" value="InterPro"/>
</dbReference>
<dbReference type="EMBL" id="LZPO01108166">
    <property type="protein sequence ID" value="OBS59349.1"/>
    <property type="molecule type" value="Genomic_DNA"/>
</dbReference>
<evidence type="ECO:0000256" key="1">
    <source>
        <dbReference type="ARBA" id="ARBA00004906"/>
    </source>
</evidence>
<feature type="domain" description="Ubiquitin-activating enzyme SCCH" evidence="3">
    <location>
        <begin position="6"/>
        <end position="84"/>
    </location>
</feature>
<dbReference type="InterPro" id="IPR035985">
    <property type="entry name" value="Ubiquitin-activating_enz"/>
</dbReference>